<evidence type="ECO:0000313" key="3">
    <source>
        <dbReference type="Proteomes" id="UP000606974"/>
    </source>
</evidence>
<gene>
    <name evidence="2" type="ORF">GJ744_004903</name>
</gene>
<dbReference type="AlphaFoldDB" id="A0A8H7ALN8"/>
<dbReference type="Proteomes" id="UP000606974">
    <property type="component" value="Unassembled WGS sequence"/>
</dbReference>
<proteinExistence type="predicted"/>
<protein>
    <submittedName>
        <fullName evidence="2">Uncharacterized protein</fullName>
    </submittedName>
</protein>
<feature type="region of interest" description="Disordered" evidence="1">
    <location>
        <begin position="1"/>
        <end position="21"/>
    </location>
</feature>
<dbReference type="EMBL" id="JAACFV010000021">
    <property type="protein sequence ID" value="KAF7511338.1"/>
    <property type="molecule type" value="Genomic_DNA"/>
</dbReference>
<reference evidence="2" key="1">
    <citation type="submission" date="2020-02" db="EMBL/GenBank/DDBJ databases">
        <authorList>
            <person name="Palmer J.M."/>
        </authorList>
    </citation>
    <scope>NUCLEOTIDE SEQUENCE</scope>
    <source>
        <strain evidence="2">EPUS1.4</strain>
        <tissue evidence="2">Thallus</tissue>
    </source>
</reference>
<evidence type="ECO:0000256" key="1">
    <source>
        <dbReference type="SAM" id="MobiDB-lite"/>
    </source>
</evidence>
<sequence>MDKTVISDGVKGNPQGESTPNLNNVVCTFATSGFFHPSSHREGFAQGKYKASSNDNYAGISTTPVSGQ</sequence>
<name>A0A8H7ALN8_9EURO</name>
<organism evidence="2 3">
    <name type="scientific">Endocarpon pusillum</name>
    <dbReference type="NCBI Taxonomy" id="364733"/>
    <lineage>
        <taxon>Eukaryota</taxon>
        <taxon>Fungi</taxon>
        <taxon>Dikarya</taxon>
        <taxon>Ascomycota</taxon>
        <taxon>Pezizomycotina</taxon>
        <taxon>Eurotiomycetes</taxon>
        <taxon>Chaetothyriomycetidae</taxon>
        <taxon>Verrucariales</taxon>
        <taxon>Verrucariaceae</taxon>
        <taxon>Endocarpon</taxon>
    </lineage>
</organism>
<feature type="region of interest" description="Disordered" evidence="1">
    <location>
        <begin position="46"/>
        <end position="68"/>
    </location>
</feature>
<accession>A0A8H7ALN8</accession>
<feature type="compositionally biased region" description="Polar residues" evidence="1">
    <location>
        <begin position="51"/>
        <end position="68"/>
    </location>
</feature>
<comment type="caution">
    <text evidence="2">The sequence shown here is derived from an EMBL/GenBank/DDBJ whole genome shotgun (WGS) entry which is preliminary data.</text>
</comment>
<keyword evidence="3" id="KW-1185">Reference proteome</keyword>
<evidence type="ECO:0000313" key="2">
    <source>
        <dbReference type="EMBL" id="KAF7511338.1"/>
    </source>
</evidence>